<dbReference type="RefSeq" id="WP_050004915.1">
    <property type="nucleotide sequence ID" value="NZ_CAUGKH010000004.1"/>
</dbReference>
<evidence type="ECO:0000313" key="3">
    <source>
        <dbReference type="EMBL" id="KJF40495.1"/>
    </source>
</evidence>
<dbReference type="InterPro" id="IPR036291">
    <property type="entry name" value="NAD(P)-bd_dom_sf"/>
</dbReference>
<dbReference type="InterPro" id="IPR029303">
    <property type="entry name" value="CapF_C"/>
</dbReference>
<dbReference type="EMBL" id="WMZR01000007">
    <property type="protein sequence ID" value="MTS51257.1"/>
    <property type="molecule type" value="Genomic_DNA"/>
</dbReference>
<dbReference type="InterPro" id="IPR050177">
    <property type="entry name" value="Lipid_A_modif_metabolic_enz"/>
</dbReference>
<protein>
    <submittedName>
        <fullName evidence="3">Capsular biosynthesis protein</fullName>
    </submittedName>
    <submittedName>
        <fullName evidence="4">NAD-dependent epimerase/dehydratase family protein</fullName>
    </submittedName>
</protein>
<sequence length="378" mass="42254">MENKKKTLLITGAGGFVGKNLVAQLRNEGWNDLLLFDVDTPKELLADYAARADFVFHLAGVNRPQNPDEFYEGNRGFTEHLLALLAAEGNKAPVLVTSSIQAELDNDYGKSKREAEELIFAHERATGAPALVYRLPGVFGKWCRPSYNSVVATFCHNIANGLPIDVRDPAYSFPLVYIDDVVASFIAAMEGRAARDCSIPGYCHLMCDAYDVTLGRLAELIESFRGSRGKLDVPDMGDAFTRKLYATYLSYLPTDGFSYPLDMHCDARGSFTEFLRTPERGQVSVNISRPGVVKGNHWHHTKNEKFLVVKGEGVIRFRRLNTEAVYEYRVSGDKLEVVDIPTGYTHNIENVGESDMVTVMWASEPFDPERPDTYFLEV</sequence>
<feature type="domain" description="NAD-dependent epimerase/dehydratase" evidence="1">
    <location>
        <begin position="9"/>
        <end position="191"/>
    </location>
</feature>
<dbReference type="Proteomes" id="UP000032483">
    <property type="component" value="Unassembled WGS sequence"/>
</dbReference>
<evidence type="ECO:0000259" key="2">
    <source>
        <dbReference type="Pfam" id="PF14667"/>
    </source>
</evidence>
<feature type="domain" description="Capsular polysaccharide assembling protein CapF C-terminal" evidence="2">
    <location>
        <begin position="264"/>
        <end position="374"/>
    </location>
</feature>
<dbReference type="Gene3D" id="3.40.50.720">
    <property type="entry name" value="NAD(P)-binding Rossmann-like Domain"/>
    <property type="match status" value="1"/>
</dbReference>
<dbReference type="AlphaFoldDB" id="A0A0D8J0K2"/>
<name>A0A0D8J0K2_9FIRM</name>
<dbReference type="PANTHER" id="PTHR43245">
    <property type="entry name" value="BIFUNCTIONAL POLYMYXIN RESISTANCE PROTEIN ARNA"/>
    <property type="match status" value="1"/>
</dbReference>
<evidence type="ECO:0000313" key="4">
    <source>
        <dbReference type="EMBL" id="MTS51257.1"/>
    </source>
</evidence>
<reference evidence="4 6" key="2">
    <citation type="journal article" date="2019" name="Nat. Med.">
        <title>A library of human gut bacterial isolates paired with longitudinal multiomics data enables mechanistic microbiome research.</title>
        <authorList>
            <person name="Poyet M."/>
            <person name="Groussin M."/>
            <person name="Gibbons S.M."/>
            <person name="Avila-Pacheco J."/>
            <person name="Jiang X."/>
            <person name="Kearney S.M."/>
            <person name="Perrotta A.R."/>
            <person name="Berdy B."/>
            <person name="Zhao S."/>
            <person name="Lieberman T.D."/>
            <person name="Swanson P.K."/>
            <person name="Smith M."/>
            <person name="Roesemann S."/>
            <person name="Alexander J.E."/>
            <person name="Rich S.A."/>
            <person name="Livny J."/>
            <person name="Vlamakis H."/>
            <person name="Clish C."/>
            <person name="Bullock K."/>
            <person name="Deik A."/>
            <person name="Scott J."/>
            <person name="Pierce K.A."/>
            <person name="Xavier R.J."/>
            <person name="Alm E.J."/>
        </authorList>
    </citation>
    <scope>NUCLEOTIDE SEQUENCE [LARGE SCALE GENOMIC DNA]</scope>
    <source>
        <strain evidence="4 6">BIOML-A7</strain>
    </source>
</reference>
<organism evidence="3 5">
    <name type="scientific">Ruthenibacterium lactatiformans</name>
    <dbReference type="NCBI Taxonomy" id="1550024"/>
    <lineage>
        <taxon>Bacteria</taxon>
        <taxon>Bacillati</taxon>
        <taxon>Bacillota</taxon>
        <taxon>Clostridia</taxon>
        <taxon>Eubacteriales</taxon>
        <taxon>Oscillospiraceae</taxon>
        <taxon>Ruthenibacterium</taxon>
    </lineage>
</organism>
<dbReference type="PATRIC" id="fig|1550024.3.peg.1397"/>
<dbReference type="SUPFAM" id="SSF51735">
    <property type="entry name" value="NAD(P)-binding Rossmann-fold domains"/>
    <property type="match status" value="1"/>
</dbReference>
<dbReference type="SUPFAM" id="SSF51182">
    <property type="entry name" value="RmlC-like cupins"/>
    <property type="match status" value="1"/>
</dbReference>
<dbReference type="Proteomes" id="UP000449193">
    <property type="component" value="Unassembled WGS sequence"/>
</dbReference>
<dbReference type="Pfam" id="PF01370">
    <property type="entry name" value="Epimerase"/>
    <property type="match status" value="1"/>
</dbReference>
<proteinExistence type="predicted"/>
<evidence type="ECO:0000259" key="1">
    <source>
        <dbReference type="Pfam" id="PF01370"/>
    </source>
</evidence>
<dbReference type="GeneID" id="42856209"/>
<reference evidence="3" key="1">
    <citation type="submission" date="2015-02" db="EMBL/GenBank/DDBJ databases">
        <title>A novel member of the family Ruminococcaceae isolated from human feces.</title>
        <authorList>
            <person name="Shkoporov A.N."/>
            <person name="Chaplin A.V."/>
            <person name="Motuzova O.V."/>
            <person name="Kafarskaia L.I."/>
            <person name="Khokhlova E.V."/>
            <person name="Efimov B.A."/>
        </authorList>
    </citation>
    <scope>NUCLEOTIDE SEQUENCE [LARGE SCALE GENOMIC DNA]</scope>
    <source>
        <strain evidence="3">585-1</strain>
    </source>
</reference>
<evidence type="ECO:0000313" key="5">
    <source>
        <dbReference type="Proteomes" id="UP000032483"/>
    </source>
</evidence>
<dbReference type="Pfam" id="PF14667">
    <property type="entry name" value="Polysacc_synt_C"/>
    <property type="match status" value="1"/>
</dbReference>
<dbReference type="CDD" id="cd07007">
    <property type="entry name" value="cupin_CapF-like_C"/>
    <property type="match status" value="1"/>
</dbReference>
<dbReference type="InterPro" id="IPR001509">
    <property type="entry name" value="Epimerase_deHydtase"/>
</dbReference>
<evidence type="ECO:0000313" key="6">
    <source>
        <dbReference type="Proteomes" id="UP000449193"/>
    </source>
</evidence>
<accession>A0A0D8J0K2</accession>
<dbReference type="InterPro" id="IPR011051">
    <property type="entry name" value="RmlC_Cupin_sf"/>
</dbReference>
<dbReference type="PANTHER" id="PTHR43245:SF55">
    <property type="entry name" value="NAD(P)-BINDING DOMAIN-CONTAINING PROTEIN"/>
    <property type="match status" value="1"/>
</dbReference>
<dbReference type="InterPro" id="IPR014710">
    <property type="entry name" value="RmlC-like_jellyroll"/>
</dbReference>
<comment type="caution">
    <text evidence="3">The sequence shown here is derived from an EMBL/GenBank/DDBJ whole genome shotgun (WGS) entry which is preliminary data.</text>
</comment>
<gene>
    <name evidence="4" type="ORF">GMD52_06865</name>
    <name evidence="3" type="ORF">TQ39_06215</name>
</gene>
<dbReference type="EMBL" id="JXXK01000006">
    <property type="protein sequence ID" value="KJF40495.1"/>
    <property type="molecule type" value="Genomic_DNA"/>
</dbReference>
<dbReference type="Gene3D" id="2.60.120.10">
    <property type="entry name" value="Jelly Rolls"/>
    <property type="match status" value="1"/>
</dbReference>
<keyword evidence="5" id="KW-1185">Reference proteome</keyword>